<organism evidence="5 6">
    <name type="scientific">Pannus brasiliensis CCIBt3594</name>
    <dbReference type="NCBI Taxonomy" id="1427578"/>
    <lineage>
        <taxon>Bacteria</taxon>
        <taxon>Bacillati</taxon>
        <taxon>Cyanobacteriota</taxon>
        <taxon>Cyanophyceae</taxon>
        <taxon>Oscillatoriophycideae</taxon>
        <taxon>Chroococcales</taxon>
        <taxon>Microcystaceae</taxon>
        <taxon>Pannus</taxon>
    </lineage>
</organism>
<dbReference type="AlphaFoldDB" id="A0AAW9QMC2"/>
<dbReference type="InterPro" id="IPR017395">
    <property type="entry name" value="Chlorophyllase-like"/>
</dbReference>
<evidence type="ECO:0000313" key="6">
    <source>
        <dbReference type="Proteomes" id="UP001328733"/>
    </source>
</evidence>
<dbReference type="PANTHER" id="PTHR10272:SF13">
    <property type="entry name" value="POLY(ETHYLENE TEREPHTHALATE) HYDROLASE"/>
    <property type="match status" value="1"/>
</dbReference>
<evidence type="ECO:0000256" key="1">
    <source>
        <dbReference type="ARBA" id="ARBA00022801"/>
    </source>
</evidence>
<evidence type="ECO:0000259" key="4">
    <source>
        <dbReference type="Pfam" id="PF07176"/>
    </source>
</evidence>
<dbReference type="InterPro" id="IPR010802">
    <property type="entry name" value="DUF1400"/>
</dbReference>
<sequence>MKLPKNPVNKLTRRGRRSLVLGFLSLMVAIAPVTAANEILFFLGPFGRSVKVSSLEVFAKNGTIDGNLRQYLRNTTPAQQAEFREALTKSAPLSPVLLSRFFNTEMGESILNRMGGLVTIQGGSNGKFALRSALIKGALAPGGLTLLSFLQNLPTNMQVDVQQALLLARQIELVLKATEYFTAEVAHLSTIEAERAGAIDFSPLPDLRQPGPYAVEEKRWILTDKSRNRQFYALIFQPKSFGAGKIPVIVFSHGLASRPEDFARQAEYWASYGYVVVMPQHPGSDTIQVQNLLAGLSREVFDRSEFIDRPLDLRYTIDELERRNAAEYGGRLDLNNVGVGGHSFGGYAALAVAGARIDFDYLQSECSREFGYVNISRLLQCQALNLPRKDYDFRDPRVKAVFAANPVNSSIFGPKGLAEIKIPVILAAGTYDPATPAIFEQVRSFPWLSSEDKYLLMIEGQAHVDFSVLDAGLTQTIESAIDLTLPSPYLIDTYANALSLAFFQIHLRDDRQFRPLLQAAYTAYLSEGQQFKCFLITRASSAGLDRSIAEFIRRYVPNLDIPSSR</sequence>
<dbReference type="Gene3D" id="3.40.50.1820">
    <property type="entry name" value="alpha/beta hydrolase"/>
    <property type="match status" value="1"/>
</dbReference>
<feature type="domain" description="DUF1400" evidence="4">
    <location>
        <begin position="35"/>
        <end position="160"/>
    </location>
</feature>
<dbReference type="Proteomes" id="UP001328733">
    <property type="component" value="Unassembled WGS sequence"/>
</dbReference>
<accession>A0AAW9QMC2</accession>
<gene>
    <name evidence="5" type="ORF">V0288_04110</name>
</gene>
<dbReference type="GO" id="GO:0003847">
    <property type="term" value="F:1-alkyl-2-acetylglycerophosphocholine esterase activity"/>
    <property type="evidence" value="ECO:0007669"/>
    <property type="project" value="TreeGrafter"/>
</dbReference>
<dbReference type="Pfam" id="PF07224">
    <property type="entry name" value="Chlorophyllase"/>
    <property type="match status" value="1"/>
</dbReference>
<evidence type="ECO:0000313" key="5">
    <source>
        <dbReference type="EMBL" id="MEG3436294.1"/>
    </source>
</evidence>
<keyword evidence="1 5" id="KW-0378">Hydrolase</keyword>
<protein>
    <submittedName>
        <fullName evidence="5">Alpha/beta hydrolase</fullName>
    </submittedName>
</protein>
<evidence type="ECO:0000256" key="3">
    <source>
        <dbReference type="ARBA" id="ARBA00023098"/>
    </source>
</evidence>
<keyword evidence="6" id="KW-1185">Reference proteome</keyword>
<dbReference type="GO" id="GO:0016042">
    <property type="term" value="P:lipid catabolic process"/>
    <property type="evidence" value="ECO:0007669"/>
    <property type="project" value="UniProtKB-KW"/>
</dbReference>
<dbReference type="EMBL" id="JBAFSM010000005">
    <property type="protein sequence ID" value="MEG3436294.1"/>
    <property type="molecule type" value="Genomic_DNA"/>
</dbReference>
<dbReference type="SUPFAM" id="SSF53474">
    <property type="entry name" value="alpha/beta-Hydrolases"/>
    <property type="match status" value="1"/>
</dbReference>
<reference evidence="5 6" key="1">
    <citation type="submission" date="2024-01" db="EMBL/GenBank/DDBJ databases">
        <title>Genomic insights into the taxonomy and metabolism of the cyanobacterium Pannus brasiliensis CCIBt3594.</title>
        <authorList>
            <person name="Machado M."/>
            <person name="Botero N.B."/>
            <person name="Andreote A.P.D."/>
            <person name="Feitosa A.M.T."/>
            <person name="Popin R."/>
            <person name="Sivonen K."/>
            <person name="Fiore M.F."/>
        </authorList>
    </citation>
    <scope>NUCLEOTIDE SEQUENCE [LARGE SCALE GENOMIC DNA]</scope>
    <source>
        <strain evidence="5 6">CCIBt3594</strain>
    </source>
</reference>
<comment type="caution">
    <text evidence="5">The sequence shown here is derived from an EMBL/GenBank/DDBJ whole genome shotgun (WGS) entry which is preliminary data.</text>
</comment>
<dbReference type="Pfam" id="PF07176">
    <property type="entry name" value="DUF1400"/>
    <property type="match status" value="1"/>
</dbReference>
<keyword evidence="3" id="KW-0443">Lipid metabolism</keyword>
<dbReference type="InterPro" id="IPR029058">
    <property type="entry name" value="AB_hydrolase_fold"/>
</dbReference>
<proteinExistence type="predicted"/>
<dbReference type="RefSeq" id="WP_332863748.1">
    <property type="nucleotide sequence ID" value="NZ_JBAFSM010000005.1"/>
</dbReference>
<evidence type="ECO:0000256" key="2">
    <source>
        <dbReference type="ARBA" id="ARBA00022963"/>
    </source>
</evidence>
<name>A0AAW9QMC2_9CHRO</name>
<dbReference type="PANTHER" id="PTHR10272">
    <property type="entry name" value="PLATELET-ACTIVATING FACTOR ACETYLHYDROLASE"/>
    <property type="match status" value="1"/>
</dbReference>
<keyword evidence="2" id="KW-0442">Lipid degradation</keyword>